<reference evidence="9 10" key="1">
    <citation type="journal article" date="2017" name="Proc. Natl. Acad. Sci. U.S.A.">
        <title>Small genome symbiont underlies cuticle hardness in beetles.</title>
        <authorList>
            <person name="Anbutsu H."/>
            <person name="Moriyama M."/>
            <person name="Nikoh N."/>
            <person name="Hosokawa T."/>
            <person name="Futahashi R."/>
            <person name="Tanahashi M."/>
            <person name="Meng X.Y."/>
            <person name="Kuriwada T."/>
            <person name="Mori N."/>
            <person name="Oshima K."/>
            <person name="Hattori M."/>
            <person name="Fujie M."/>
            <person name="Satoh N."/>
            <person name="Maeda T."/>
            <person name="Shigenobu S."/>
            <person name="Koga R."/>
            <person name="Fukatsu T."/>
        </authorList>
    </citation>
    <scope>NUCLEOTIDE SEQUENCE [LARGE SCALE GENOMIC DNA]</scope>
    <source>
        <strain evidence="9">NARRFE1</strain>
    </source>
</reference>
<keyword evidence="1" id="KW-0963">Cytoplasm</keyword>
<evidence type="ECO:0000313" key="9">
    <source>
        <dbReference type="EMBL" id="BBA84989.1"/>
    </source>
</evidence>
<proteinExistence type="predicted"/>
<keyword evidence="7" id="KW-0812">Transmembrane</keyword>
<gene>
    <name evidence="9" type="primary">proS</name>
    <name evidence="9" type="ORF">NARRFE1_00290</name>
</gene>
<dbReference type="EMBL" id="AP018161">
    <property type="protein sequence ID" value="BBA84989.1"/>
    <property type="molecule type" value="Genomic_DNA"/>
</dbReference>
<keyword evidence="10" id="KW-1185">Reference proteome</keyword>
<keyword evidence="4" id="KW-0067">ATP-binding</keyword>
<dbReference type="InterPro" id="IPR045864">
    <property type="entry name" value="aa-tRNA-synth_II/BPL/LPL"/>
</dbReference>
<dbReference type="InterPro" id="IPR006195">
    <property type="entry name" value="aa-tRNA-synth_II"/>
</dbReference>
<dbReference type="OrthoDB" id="9809052at2"/>
<keyword evidence="3" id="KW-0547">Nucleotide-binding</keyword>
<dbReference type="InterPro" id="IPR004154">
    <property type="entry name" value="Anticodon-bd"/>
</dbReference>
<evidence type="ECO:0000256" key="1">
    <source>
        <dbReference type="ARBA" id="ARBA00022490"/>
    </source>
</evidence>
<evidence type="ECO:0000256" key="4">
    <source>
        <dbReference type="ARBA" id="ARBA00022840"/>
    </source>
</evidence>
<dbReference type="GO" id="GO:0006433">
    <property type="term" value="P:prolyl-tRNA aminoacylation"/>
    <property type="evidence" value="ECO:0007669"/>
    <property type="project" value="TreeGrafter"/>
</dbReference>
<name>A0A2Z5TP26_9GAMM</name>
<keyword evidence="7" id="KW-0472">Membrane</keyword>
<evidence type="ECO:0000256" key="2">
    <source>
        <dbReference type="ARBA" id="ARBA00022598"/>
    </source>
</evidence>
<keyword evidence="6" id="KW-0030">Aminoacyl-tRNA synthetase</keyword>
<keyword evidence="2 9" id="KW-0436">Ligase</keyword>
<dbReference type="Proteomes" id="UP000289537">
    <property type="component" value="Chromosome"/>
</dbReference>
<dbReference type="PANTHER" id="PTHR42753:SF2">
    <property type="entry name" value="PROLINE--TRNA LIGASE"/>
    <property type="match status" value="1"/>
</dbReference>
<dbReference type="Gene3D" id="3.40.50.800">
    <property type="entry name" value="Anticodon-binding domain"/>
    <property type="match status" value="1"/>
</dbReference>
<evidence type="ECO:0000259" key="8">
    <source>
        <dbReference type="PROSITE" id="PS50862"/>
    </source>
</evidence>
<dbReference type="PROSITE" id="PS50862">
    <property type="entry name" value="AA_TRNA_LIGASE_II"/>
    <property type="match status" value="1"/>
</dbReference>
<dbReference type="AlphaFoldDB" id="A0A2Z5TP26"/>
<evidence type="ECO:0000256" key="3">
    <source>
        <dbReference type="ARBA" id="ARBA00022741"/>
    </source>
</evidence>
<keyword evidence="5" id="KW-0648">Protein biosynthesis</keyword>
<dbReference type="PANTHER" id="PTHR42753">
    <property type="entry name" value="MITOCHONDRIAL RIBOSOME PROTEIN L39/PROLYL-TRNA LIGASE FAMILY MEMBER"/>
    <property type="match status" value="1"/>
</dbReference>
<dbReference type="SUPFAM" id="SSF52954">
    <property type="entry name" value="Class II aaRS ABD-related"/>
    <property type="match status" value="1"/>
</dbReference>
<dbReference type="GO" id="GO:0004827">
    <property type="term" value="F:proline-tRNA ligase activity"/>
    <property type="evidence" value="ECO:0007669"/>
    <property type="project" value="TreeGrafter"/>
</dbReference>
<keyword evidence="7" id="KW-1133">Transmembrane helix</keyword>
<evidence type="ECO:0000256" key="5">
    <source>
        <dbReference type="ARBA" id="ARBA00022917"/>
    </source>
</evidence>
<organism evidence="9 10">
    <name type="scientific">endosymbiont of Rhynchophorus ferrugineus</name>
    <dbReference type="NCBI Taxonomy" id="1972133"/>
    <lineage>
        <taxon>Bacteria</taxon>
        <taxon>Pseudomonadati</taxon>
        <taxon>Pseudomonadota</taxon>
        <taxon>Gammaproteobacteria</taxon>
        <taxon>Candidatus Nardonella</taxon>
    </lineage>
</organism>
<dbReference type="GO" id="GO:0005524">
    <property type="term" value="F:ATP binding"/>
    <property type="evidence" value="ECO:0007669"/>
    <property type="project" value="UniProtKB-KW"/>
</dbReference>
<dbReference type="Gene3D" id="3.30.930.10">
    <property type="entry name" value="Bira Bifunctional Protein, Domain 2"/>
    <property type="match status" value="1"/>
</dbReference>
<dbReference type="InterPro" id="IPR036621">
    <property type="entry name" value="Anticodon-bd_dom_sf"/>
</dbReference>
<sequence length="393" mass="47102">MKTKNYNLFTNKNLNKNDLVINLMIKAGFISKIDSGLYIYLPNGYILLSKIKKIIRDEMNKINFYEFYIPILQPDFILKNKINYFNQFIKTNIKNKNYILSPTNEEEFIYIFSNIIKSKKKFPIKLFQINNKFRNEVRNHNILRSYEFIMKDAYSLHKNYKCLDETYLNVYKSYINILNSLKIKFFITKQKYDNYINSNFSHEFYSLSYNNNKNYNLNNNDIEYINFDINKYNNSFIEIAHIFKIGEKKLFFKVNENLYINSYGIGISRIFYTLIEQNIINNKLILPYSISIFIVSIIIINFNNLKIYKFSNFLYKKLNENNIKVLLNNKKCSYGESINNSELLGIPIILILSENNLKKNNIEIKLRIKNEVHIINIKKILDFIINEIKSNFY</sequence>
<feature type="transmembrane region" description="Helical" evidence="7">
    <location>
        <begin position="284"/>
        <end position="302"/>
    </location>
</feature>
<protein>
    <submittedName>
        <fullName evidence="9">Proline--tRNA ligase</fullName>
    </submittedName>
</protein>
<dbReference type="KEGG" id="eor:NARRFE1_00290"/>
<evidence type="ECO:0000256" key="7">
    <source>
        <dbReference type="SAM" id="Phobius"/>
    </source>
</evidence>
<evidence type="ECO:0000256" key="6">
    <source>
        <dbReference type="ARBA" id="ARBA00023146"/>
    </source>
</evidence>
<accession>A0A2Z5TP26</accession>
<dbReference type="InterPro" id="IPR050062">
    <property type="entry name" value="Pro-tRNA_synthetase"/>
</dbReference>
<dbReference type="InterPro" id="IPR002314">
    <property type="entry name" value="aa-tRNA-synt_IIb"/>
</dbReference>
<evidence type="ECO:0000313" key="10">
    <source>
        <dbReference type="Proteomes" id="UP000289537"/>
    </source>
</evidence>
<dbReference type="SUPFAM" id="SSF55681">
    <property type="entry name" value="Class II aaRS and biotin synthetases"/>
    <property type="match status" value="1"/>
</dbReference>
<dbReference type="RefSeq" id="WP_148708339.1">
    <property type="nucleotide sequence ID" value="NZ_AP018161.1"/>
</dbReference>
<dbReference type="Pfam" id="PF03129">
    <property type="entry name" value="HGTP_anticodon"/>
    <property type="match status" value="1"/>
</dbReference>
<dbReference type="Pfam" id="PF00587">
    <property type="entry name" value="tRNA-synt_2b"/>
    <property type="match status" value="1"/>
</dbReference>
<feature type="domain" description="Aminoacyl-transfer RNA synthetases class-II family profile" evidence="8">
    <location>
        <begin position="36"/>
        <end position="287"/>
    </location>
</feature>